<dbReference type="EMBL" id="VSRR010080744">
    <property type="protein sequence ID" value="MPC89348.1"/>
    <property type="molecule type" value="Genomic_DNA"/>
</dbReference>
<evidence type="ECO:0000313" key="2">
    <source>
        <dbReference type="EMBL" id="MPC89348.1"/>
    </source>
</evidence>
<sequence>MQEIKKQNDILKATCYDYEDFLRSLQKKVQDGEDKVENGMGESKLEELQNARKQEQEESVMLRTPHSCG</sequence>
<gene>
    <name evidence="2" type="ORF">E2C01_084289</name>
</gene>
<feature type="region of interest" description="Disordered" evidence="1">
    <location>
        <begin position="49"/>
        <end position="69"/>
    </location>
</feature>
<organism evidence="2 3">
    <name type="scientific">Portunus trituberculatus</name>
    <name type="common">Swimming crab</name>
    <name type="synonym">Neptunus trituberculatus</name>
    <dbReference type="NCBI Taxonomy" id="210409"/>
    <lineage>
        <taxon>Eukaryota</taxon>
        <taxon>Metazoa</taxon>
        <taxon>Ecdysozoa</taxon>
        <taxon>Arthropoda</taxon>
        <taxon>Crustacea</taxon>
        <taxon>Multicrustacea</taxon>
        <taxon>Malacostraca</taxon>
        <taxon>Eumalacostraca</taxon>
        <taxon>Eucarida</taxon>
        <taxon>Decapoda</taxon>
        <taxon>Pleocyemata</taxon>
        <taxon>Brachyura</taxon>
        <taxon>Eubrachyura</taxon>
        <taxon>Portunoidea</taxon>
        <taxon>Portunidae</taxon>
        <taxon>Portuninae</taxon>
        <taxon>Portunus</taxon>
    </lineage>
</organism>
<protein>
    <submittedName>
        <fullName evidence="2">Uncharacterized protein</fullName>
    </submittedName>
</protein>
<keyword evidence="3" id="KW-1185">Reference proteome</keyword>
<reference evidence="2 3" key="1">
    <citation type="submission" date="2019-05" db="EMBL/GenBank/DDBJ databases">
        <title>Another draft genome of Portunus trituberculatus and its Hox gene families provides insights of decapod evolution.</title>
        <authorList>
            <person name="Jeong J.-H."/>
            <person name="Song I."/>
            <person name="Kim S."/>
            <person name="Choi T."/>
            <person name="Kim D."/>
            <person name="Ryu S."/>
            <person name="Kim W."/>
        </authorList>
    </citation>
    <scope>NUCLEOTIDE SEQUENCE [LARGE SCALE GENOMIC DNA]</scope>
    <source>
        <tissue evidence="2">Muscle</tissue>
    </source>
</reference>
<evidence type="ECO:0000313" key="3">
    <source>
        <dbReference type="Proteomes" id="UP000324222"/>
    </source>
</evidence>
<proteinExistence type="predicted"/>
<evidence type="ECO:0000256" key="1">
    <source>
        <dbReference type="SAM" id="MobiDB-lite"/>
    </source>
</evidence>
<dbReference type="Proteomes" id="UP000324222">
    <property type="component" value="Unassembled WGS sequence"/>
</dbReference>
<accession>A0A5B7J8U7</accession>
<name>A0A5B7J8U7_PORTR</name>
<comment type="caution">
    <text evidence="2">The sequence shown here is derived from an EMBL/GenBank/DDBJ whole genome shotgun (WGS) entry which is preliminary data.</text>
</comment>
<dbReference type="AlphaFoldDB" id="A0A5B7J8U7"/>